<feature type="compositionally biased region" description="Polar residues" evidence="2">
    <location>
        <begin position="1"/>
        <end position="15"/>
    </location>
</feature>
<evidence type="ECO:0000313" key="3">
    <source>
        <dbReference type="EMBL" id="KAF5327541.1"/>
    </source>
</evidence>
<dbReference type="Proteomes" id="UP000567179">
    <property type="component" value="Unassembled WGS sequence"/>
</dbReference>
<feature type="coiled-coil region" evidence="1">
    <location>
        <begin position="346"/>
        <end position="408"/>
    </location>
</feature>
<comment type="caution">
    <text evidence="3">The sequence shown here is derived from an EMBL/GenBank/DDBJ whole genome shotgun (WGS) entry which is preliminary data.</text>
</comment>
<feature type="region of interest" description="Disordered" evidence="2">
    <location>
        <begin position="1"/>
        <end position="144"/>
    </location>
</feature>
<proteinExistence type="predicted"/>
<dbReference type="EMBL" id="JAACJJ010000014">
    <property type="protein sequence ID" value="KAF5327541.1"/>
    <property type="molecule type" value="Genomic_DNA"/>
</dbReference>
<organism evidence="3 4">
    <name type="scientific">Psilocybe cf. subviscida</name>
    <dbReference type="NCBI Taxonomy" id="2480587"/>
    <lineage>
        <taxon>Eukaryota</taxon>
        <taxon>Fungi</taxon>
        <taxon>Dikarya</taxon>
        <taxon>Basidiomycota</taxon>
        <taxon>Agaricomycotina</taxon>
        <taxon>Agaricomycetes</taxon>
        <taxon>Agaricomycetidae</taxon>
        <taxon>Agaricales</taxon>
        <taxon>Agaricineae</taxon>
        <taxon>Strophariaceae</taxon>
        <taxon>Psilocybe</taxon>
    </lineage>
</organism>
<evidence type="ECO:0000256" key="1">
    <source>
        <dbReference type="SAM" id="Coils"/>
    </source>
</evidence>
<gene>
    <name evidence="3" type="ORF">D9619_004172</name>
</gene>
<evidence type="ECO:0000313" key="4">
    <source>
        <dbReference type="Proteomes" id="UP000567179"/>
    </source>
</evidence>
<protein>
    <submittedName>
        <fullName evidence="3">Uncharacterized protein</fullName>
    </submittedName>
</protein>
<dbReference type="OrthoDB" id="3267800at2759"/>
<dbReference type="AlphaFoldDB" id="A0A8H5BR54"/>
<name>A0A8H5BR54_9AGAR</name>
<keyword evidence="1" id="KW-0175">Coiled coil</keyword>
<accession>A0A8H5BR54</accession>
<feature type="compositionally biased region" description="Polar residues" evidence="2">
    <location>
        <begin position="45"/>
        <end position="59"/>
    </location>
</feature>
<evidence type="ECO:0000256" key="2">
    <source>
        <dbReference type="SAM" id="MobiDB-lite"/>
    </source>
</evidence>
<sequence length="420" mass="45024">MPLETGNSLQSTIDTPASEPRSVYFDAPLAIFRNSTPTIEEDSTPPHQQQSTSNMTELNTLPPPVHSSYPAFSAEQPSNEPAPISSPEHATQFPQAQPAPPSRLVQHPNGSEGWLPTEEPSHHNLTRTLPHAPGSVLKSPQQPYDANREAVVVTNLNTLATRDHPAAAETAANTTYNAAPADTYAGGAGMGPGVPTHSVNGVGEYGGQGTGYALNDPGVQPKDTTTSFAIDRSASHRSAANTLGSQSVHAFAGGAGATGPPPDFEGDMRVRQAGATLTPKERKRINEEELQHKRRLSKLIKSEAKTEKRAMANAFTELEALHHKQKGAIKAEEQLVALSQKQGGALAKAKDALLKAQMRFDTLTAEHSSTQKTLARVRGDAMEITGQMQSKSAEVENLRRTLELDERERGVRLGSLSRRT</sequence>
<reference evidence="3 4" key="1">
    <citation type="journal article" date="2020" name="ISME J.">
        <title>Uncovering the hidden diversity of litter-decomposition mechanisms in mushroom-forming fungi.</title>
        <authorList>
            <person name="Floudas D."/>
            <person name="Bentzer J."/>
            <person name="Ahren D."/>
            <person name="Johansson T."/>
            <person name="Persson P."/>
            <person name="Tunlid A."/>
        </authorList>
    </citation>
    <scope>NUCLEOTIDE SEQUENCE [LARGE SCALE GENOMIC DNA]</scope>
    <source>
        <strain evidence="3 4">CBS 101986</strain>
    </source>
</reference>
<keyword evidence="4" id="KW-1185">Reference proteome</keyword>